<dbReference type="EMBL" id="CABVLY010000026">
    <property type="protein sequence ID" value="VVU52763.1"/>
    <property type="molecule type" value="Genomic_DNA"/>
</dbReference>
<accession>A0A6P2GG88</accession>
<protein>
    <submittedName>
        <fullName evidence="2">UDP-N-acetylmuramate--alanine ligase</fullName>
    </submittedName>
</protein>
<proteinExistence type="predicted"/>
<evidence type="ECO:0000256" key="1">
    <source>
        <dbReference type="SAM" id="MobiDB-lite"/>
    </source>
</evidence>
<dbReference type="Proteomes" id="UP000494201">
    <property type="component" value="Unassembled WGS sequence"/>
</dbReference>
<organism evidence="2 3">
    <name type="scientific">Burkholderia anthina</name>
    <dbReference type="NCBI Taxonomy" id="179879"/>
    <lineage>
        <taxon>Bacteria</taxon>
        <taxon>Pseudomonadati</taxon>
        <taxon>Pseudomonadota</taxon>
        <taxon>Betaproteobacteria</taxon>
        <taxon>Burkholderiales</taxon>
        <taxon>Burkholderiaceae</taxon>
        <taxon>Burkholderia</taxon>
        <taxon>Burkholderia cepacia complex</taxon>
    </lineage>
</organism>
<feature type="region of interest" description="Disordered" evidence="1">
    <location>
        <begin position="1"/>
        <end position="31"/>
    </location>
</feature>
<sequence length="295" mass="32550">MNAFAPPGAVDSERKVSGAPDRPCGRRPVNDFRRDTKTVIVTDGLPCPAARTMDAGAGRRGGRRAAAARSGMAAIEYDCRIMSRKPLVDPRRAREEIAQSAARLIAEDGLDYASAKRKAARQLFGDTRVAGEWLPDNDLIEEELREYLALFQSDTQPDELRRLREIALDWMRRLAEFNPYVTGAVLNGTANAHSDIHLQIFTDNPKDVAIYLLNQNVQYDVSETRHFAGRADVETLSFLWRPRRDVDAIGIHVALYASDDLRGAVKADARGRVARADAAALRALVEAGNAPSEPE</sequence>
<dbReference type="AlphaFoldDB" id="A0A6P2GG88"/>
<keyword evidence="2" id="KW-0436">Ligase</keyword>
<name>A0A6P2GG88_9BURK</name>
<evidence type="ECO:0000313" key="2">
    <source>
        <dbReference type="EMBL" id="VVU52763.1"/>
    </source>
</evidence>
<reference evidence="2 3" key="1">
    <citation type="submission" date="2019-09" db="EMBL/GenBank/DDBJ databases">
        <authorList>
            <person name="Depoorter E."/>
        </authorList>
    </citation>
    <scope>NUCLEOTIDE SEQUENCE [LARGE SCALE GENOMIC DNA]</scope>
    <source>
        <strain evidence="2">LMG 20980</strain>
    </source>
</reference>
<gene>
    <name evidence="2" type="ORF">BAN20980_05504</name>
</gene>
<evidence type="ECO:0000313" key="3">
    <source>
        <dbReference type="Proteomes" id="UP000494201"/>
    </source>
</evidence>
<dbReference type="GO" id="GO:0016874">
    <property type="term" value="F:ligase activity"/>
    <property type="evidence" value="ECO:0007669"/>
    <property type="project" value="UniProtKB-KW"/>
</dbReference>